<keyword evidence="3" id="KW-1185">Reference proteome</keyword>
<dbReference type="Proteomes" id="UP000325008">
    <property type="component" value="Unassembled WGS sequence"/>
</dbReference>
<feature type="region of interest" description="Disordered" evidence="1">
    <location>
        <begin position="1"/>
        <end position="20"/>
    </location>
</feature>
<accession>A0A5C3FL96</accession>
<evidence type="ECO:0000313" key="3">
    <source>
        <dbReference type="Proteomes" id="UP000325008"/>
    </source>
</evidence>
<proteinExistence type="predicted"/>
<sequence length="110" mass="11843">MTGLSPRAATRREPGLGLRRSLAPPCHLICTISTGVAREAQSIKAVRERRADLASWPAEPSARKIQGASELRPGPVLWVRGPASTCMTSLTIFFPPPPQNPLPRLNAGRP</sequence>
<evidence type="ECO:0000313" key="2">
    <source>
        <dbReference type="EMBL" id="SPO45138.1"/>
    </source>
</evidence>
<gene>
    <name evidence="2" type="ORF">PSANT_02824</name>
</gene>
<comment type="caution">
    <text evidence="2">The sequence shown here is derived from an EMBL/GenBank/DDBJ whole genome shotgun (WGS) entry which is preliminary data.</text>
</comment>
<evidence type="ECO:0000256" key="1">
    <source>
        <dbReference type="SAM" id="MobiDB-lite"/>
    </source>
</evidence>
<organism evidence="2 3">
    <name type="scientific">Pseudozyma antarctica</name>
    <name type="common">Yeast</name>
    <name type="synonym">Candida antarctica</name>
    <dbReference type="NCBI Taxonomy" id="84753"/>
    <lineage>
        <taxon>Eukaryota</taxon>
        <taxon>Fungi</taxon>
        <taxon>Dikarya</taxon>
        <taxon>Basidiomycota</taxon>
        <taxon>Ustilaginomycotina</taxon>
        <taxon>Ustilaginomycetes</taxon>
        <taxon>Ustilaginales</taxon>
        <taxon>Ustilaginaceae</taxon>
        <taxon>Moesziomyces</taxon>
    </lineage>
</organism>
<protein>
    <submittedName>
        <fullName evidence="2">Uncharacterized protein</fullName>
    </submittedName>
</protein>
<dbReference type="AlphaFoldDB" id="A0A5C3FL96"/>
<dbReference type="EMBL" id="OOIQ01000005">
    <property type="protein sequence ID" value="SPO45138.1"/>
    <property type="molecule type" value="Genomic_DNA"/>
</dbReference>
<name>A0A5C3FL96_PSEA2</name>
<reference evidence="2" key="1">
    <citation type="submission" date="2018-03" db="EMBL/GenBank/DDBJ databases">
        <authorList>
            <person name="Guldener U."/>
        </authorList>
    </citation>
    <scope>NUCLEOTIDE SEQUENCE [LARGE SCALE GENOMIC DNA]</scope>
    <source>
        <strain evidence="2">ATCC34888</strain>
    </source>
</reference>